<dbReference type="InterPro" id="IPR012341">
    <property type="entry name" value="6hp_glycosidase-like_sf"/>
</dbReference>
<feature type="chain" id="PRO_5007892537" evidence="2">
    <location>
        <begin position="18"/>
        <end position="657"/>
    </location>
</feature>
<dbReference type="InterPro" id="IPR008928">
    <property type="entry name" value="6-hairpin_glycosidase_sf"/>
</dbReference>
<dbReference type="PANTHER" id="PTHR34987">
    <property type="entry name" value="C, PUTATIVE (AFU_ORTHOLOGUE AFUA_3G02880)-RELATED"/>
    <property type="match status" value="1"/>
</dbReference>
<dbReference type="GO" id="GO:0003824">
    <property type="term" value="F:catalytic activity"/>
    <property type="evidence" value="ECO:0007669"/>
    <property type="project" value="UniProtKB-ARBA"/>
</dbReference>
<evidence type="ECO:0000313" key="5">
    <source>
        <dbReference type="Proteomes" id="UP000076874"/>
    </source>
</evidence>
<gene>
    <name evidence="4" type="ORF">SPI_05553</name>
</gene>
<feature type="domain" description="Alpha-L-rhamnosidase six-hairpin glycosidase" evidence="3">
    <location>
        <begin position="318"/>
        <end position="550"/>
    </location>
</feature>
<name>A0A167TBQ3_9HYPO</name>
<organism evidence="4 5">
    <name type="scientific">Niveomyces insectorum RCEF 264</name>
    <dbReference type="NCBI Taxonomy" id="1081102"/>
    <lineage>
        <taxon>Eukaryota</taxon>
        <taxon>Fungi</taxon>
        <taxon>Dikarya</taxon>
        <taxon>Ascomycota</taxon>
        <taxon>Pezizomycotina</taxon>
        <taxon>Sordariomycetes</taxon>
        <taxon>Hypocreomycetidae</taxon>
        <taxon>Hypocreales</taxon>
        <taxon>Cordycipitaceae</taxon>
        <taxon>Niveomyces</taxon>
    </lineage>
</organism>
<dbReference type="OrthoDB" id="10036721at2759"/>
<proteinExistence type="predicted"/>
<dbReference type="InterPro" id="IPR035396">
    <property type="entry name" value="Bac_rhamnosid6H"/>
</dbReference>
<evidence type="ECO:0000256" key="1">
    <source>
        <dbReference type="SAM" id="MobiDB-lite"/>
    </source>
</evidence>
<dbReference type="PANTHER" id="PTHR34987:SF5">
    <property type="entry name" value="ALPHA-RHAMNOSIDASE"/>
    <property type="match status" value="1"/>
</dbReference>
<dbReference type="EMBL" id="AZHD01000009">
    <property type="protein sequence ID" value="OAA60429.1"/>
    <property type="molecule type" value="Genomic_DNA"/>
</dbReference>
<sequence>MKSLAALCVLCVFGASAEVLSPSPSPSPASGSATTPSSPPACWRDVACTGPTAAAFPGPWDAHIYAPATRRPQPRRILSLAATGAPAVDGPSYADGMPAVLTGNGSALVFDFGIEVGGVVHVRYRDDNVNNGTRTEATTHRLGLAFTEARDYIGYVSDSSNGNYRGPHGTLLSPDGALRSPPLAAGAGTYAVPVERLRGGFRYLTLYLVVDDDAGAGAGAADPAPPPTLTLDDVRVEIVFQPSWPALRAYQGYFHCADDLLNRVWYAGAYTLQTNAVPSNTGRVTTSTIRDGGWLNNATVGWVGGGRSSSSTPPPPQSVLLDGAKRDRWVWPGDMGVAVPTALYSTGDGASARAALATLYHYQEARTGRLPGTGPPALAHGGSDTYHMWAMVATYEYVLATGDEAFLRQHWAGYRQAMAYILGLVEDGDGKGDGNGDGLLSVRGLGDWARAVNVRNGSAPNMLLYHTLVTGAKLAGFVPADLASDDPAQNLTAVWLDRAARLRTAIRAAFWDPAAGAFFDGWMNRTLYPQDTNSFALAFGLLDGDVVDDRDDDSNDSTTNMTAHVSAQLTTNWTPIGPASPELPPARTNADLGAVLASVPHAQAGFTTPLGRFRAGYNMTGDGGRGADNNTDDHVVVVTWDTPAGSTGWLDWGSGSM</sequence>
<keyword evidence="2" id="KW-0732">Signal</keyword>
<dbReference type="AlphaFoldDB" id="A0A167TBQ3"/>
<dbReference type="STRING" id="1081102.A0A167TBQ3"/>
<dbReference type="SUPFAM" id="SSF48208">
    <property type="entry name" value="Six-hairpin glycosidases"/>
    <property type="match status" value="1"/>
</dbReference>
<feature type="signal peptide" evidence="2">
    <location>
        <begin position="1"/>
        <end position="17"/>
    </location>
</feature>
<reference evidence="4 5" key="1">
    <citation type="journal article" date="2016" name="Genome Biol. Evol.">
        <title>Divergent and convergent evolution of fungal pathogenicity.</title>
        <authorList>
            <person name="Shang Y."/>
            <person name="Xiao G."/>
            <person name="Zheng P."/>
            <person name="Cen K."/>
            <person name="Zhan S."/>
            <person name="Wang C."/>
        </authorList>
    </citation>
    <scope>NUCLEOTIDE SEQUENCE [LARGE SCALE GENOMIC DNA]</scope>
    <source>
        <strain evidence="4 5">RCEF 264</strain>
    </source>
</reference>
<comment type="caution">
    <text evidence="4">The sequence shown here is derived from an EMBL/GenBank/DDBJ whole genome shotgun (WGS) entry which is preliminary data.</text>
</comment>
<dbReference type="Pfam" id="PF17389">
    <property type="entry name" value="Bac_rhamnosid6H"/>
    <property type="match status" value="1"/>
</dbReference>
<evidence type="ECO:0000256" key="2">
    <source>
        <dbReference type="SAM" id="SignalP"/>
    </source>
</evidence>
<dbReference type="Proteomes" id="UP000076874">
    <property type="component" value="Unassembled WGS sequence"/>
</dbReference>
<protein>
    <submittedName>
        <fullName evidence="4">Alpha-L-rhamnosidase</fullName>
    </submittedName>
</protein>
<dbReference type="Gene3D" id="1.50.10.10">
    <property type="match status" value="1"/>
</dbReference>
<accession>A0A167TBQ3</accession>
<evidence type="ECO:0000259" key="3">
    <source>
        <dbReference type="Pfam" id="PF17389"/>
    </source>
</evidence>
<evidence type="ECO:0000313" key="4">
    <source>
        <dbReference type="EMBL" id="OAA60429.1"/>
    </source>
</evidence>
<keyword evidence="5" id="KW-1185">Reference proteome</keyword>
<dbReference type="GO" id="GO:0005975">
    <property type="term" value="P:carbohydrate metabolic process"/>
    <property type="evidence" value="ECO:0007669"/>
    <property type="project" value="InterPro"/>
</dbReference>
<feature type="region of interest" description="Disordered" evidence="1">
    <location>
        <begin position="21"/>
        <end position="40"/>
    </location>
</feature>